<accession>A0A165H5S4</accession>
<dbReference type="OrthoDB" id="3260031at2759"/>
<evidence type="ECO:0000313" key="1">
    <source>
        <dbReference type="EMBL" id="KZT11281.1"/>
    </source>
</evidence>
<evidence type="ECO:0008006" key="3">
    <source>
        <dbReference type="Google" id="ProtNLM"/>
    </source>
</evidence>
<sequence>MAATITTVSQMPFRGDRAAPTFDPERLCTLLRFFDDLEILFARCNITDETERKHWVCRYLTIDVADLVESLEEYSDVQHTFQDLKVAVQRLYPGTDMERNIAELGAYHREFLAITTFLIGKHRILESERNRAFARGFPPDLWSRISQRLQLKQPDHYPDDSYDVNEIYEAAKFVLHGTSPSPAVAGSSKVKSESGPAIKTEDISLLIESLVKSVQTLTAVATGVVPKGNGIQASTTPKPTTSSGGNGMGYCHYCGEAGGMIGTCKHVEEDIKSSKCMRNSAGKVVLPNGSFIPRNIPGITIRD</sequence>
<name>A0A165H5S4_9APHY</name>
<keyword evidence="2" id="KW-1185">Reference proteome</keyword>
<evidence type="ECO:0000313" key="2">
    <source>
        <dbReference type="Proteomes" id="UP000076871"/>
    </source>
</evidence>
<dbReference type="GeneID" id="63828998"/>
<protein>
    <recommendedName>
        <fullName evidence="3">CCHC-type domain-containing protein</fullName>
    </recommendedName>
</protein>
<dbReference type="RefSeq" id="XP_040769021.1">
    <property type="nucleotide sequence ID" value="XM_040911970.1"/>
</dbReference>
<dbReference type="AlphaFoldDB" id="A0A165H5S4"/>
<organism evidence="1 2">
    <name type="scientific">Laetiporus sulphureus 93-53</name>
    <dbReference type="NCBI Taxonomy" id="1314785"/>
    <lineage>
        <taxon>Eukaryota</taxon>
        <taxon>Fungi</taxon>
        <taxon>Dikarya</taxon>
        <taxon>Basidiomycota</taxon>
        <taxon>Agaricomycotina</taxon>
        <taxon>Agaricomycetes</taxon>
        <taxon>Polyporales</taxon>
        <taxon>Laetiporus</taxon>
    </lineage>
</organism>
<reference evidence="1 2" key="1">
    <citation type="journal article" date="2016" name="Mol. Biol. Evol.">
        <title>Comparative Genomics of Early-Diverging Mushroom-Forming Fungi Provides Insights into the Origins of Lignocellulose Decay Capabilities.</title>
        <authorList>
            <person name="Nagy L.G."/>
            <person name="Riley R."/>
            <person name="Tritt A."/>
            <person name="Adam C."/>
            <person name="Daum C."/>
            <person name="Floudas D."/>
            <person name="Sun H."/>
            <person name="Yadav J.S."/>
            <person name="Pangilinan J."/>
            <person name="Larsson K.H."/>
            <person name="Matsuura K."/>
            <person name="Barry K."/>
            <person name="Labutti K."/>
            <person name="Kuo R."/>
            <person name="Ohm R.A."/>
            <person name="Bhattacharya S.S."/>
            <person name="Shirouzu T."/>
            <person name="Yoshinaga Y."/>
            <person name="Martin F.M."/>
            <person name="Grigoriev I.V."/>
            <person name="Hibbett D.S."/>
        </authorList>
    </citation>
    <scope>NUCLEOTIDE SEQUENCE [LARGE SCALE GENOMIC DNA]</scope>
    <source>
        <strain evidence="1 2">93-53</strain>
    </source>
</reference>
<proteinExistence type="predicted"/>
<gene>
    <name evidence="1" type="ORF">LAESUDRAFT_754947</name>
</gene>
<dbReference type="Proteomes" id="UP000076871">
    <property type="component" value="Unassembled WGS sequence"/>
</dbReference>
<dbReference type="InParanoid" id="A0A165H5S4"/>
<dbReference type="EMBL" id="KV427607">
    <property type="protein sequence ID" value="KZT11281.1"/>
    <property type="molecule type" value="Genomic_DNA"/>
</dbReference>